<evidence type="ECO:0000256" key="1">
    <source>
        <dbReference type="SAM" id="SignalP"/>
    </source>
</evidence>
<dbReference type="Proteomes" id="UP001184150">
    <property type="component" value="Unassembled WGS sequence"/>
</dbReference>
<dbReference type="PROSITE" id="PS51257">
    <property type="entry name" value="PROKAR_LIPOPROTEIN"/>
    <property type="match status" value="1"/>
</dbReference>
<dbReference type="PANTHER" id="PTHR37953">
    <property type="entry name" value="UPF0127 PROTEIN MJ1496"/>
    <property type="match status" value="1"/>
</dbReference>
<dbReference type="InterPro" id="IPR003795">
    <property type="entry name" value="DUF192"/>
</dbReference>
<evidence type="ECO:0000313" key="3">
    <source>
        <dbReference type="Proteomes" id="UP001184150"/>
    </source>
</evidence>
<feature type="chain" id="PRO_5045724507" evidence="1">
    <location>
        <begin position="29"/>
        <end position="173"/>
    </location>
</feature>
<accession>A0ABU1MQQ6</accession>
<feature type="signal peptide" evidence="1">
    <location>
        <begin position="1"/>
        <end position="28"/>
    </location>
</feature>
<dbReference type="RefSeq" id="WP_028657556.1">
    <property type="nucleotide sequence ID" value="NZ_CP140000.1"/>
</dbReference>
<evidence type="ECO:0000313" key="2">
    <source>
        <dbReference type="EMBL" id="MDR6512685.1"/>
    </source>
</evidence>
<proteinExistence type="predicted"/>
<keyword evidence="1" id="KW-0732">Signal</keyword>
<gene>
    <name evidence="2" type="ORF">J2792_003570</name>
</gene>
<reference evidence="2 3" key="1">
    <citation type="submission" date="2023-07" db="EMBL/GenBank/DDBJ databases">
        <title>Sorghum-associated microbial communities from plants grown in Nebraska, USA.</title>
        <authorList>
            <person name="Schachtman D."/>
        </authorList>
    </citation>
    <scope>NUCLEOTIDE SEQUENCE [LARGE SCALE GENOMIC DNA]</scope>
    <source>
        <strain evidence="2 3">DS1027</strain>
    </source>
</reference>
<keyword evidence="3" id="KW-1185">Reference proteome</keyword>
<dbReference type="Gene3D" id="2.60.120.1140">
    <property type="entry name" value="Protein of unknown function DUF192"/>
    <property type="match status" value="1"/>
</dbReference>
<protein>
    <submittedName>
        <fullName evidence="2">Uncharacterized membrane protein (UPF0127 family)</fullName>
    </submittedName>
</protein>
<dbReference type="InterPro" id="IPR038695">
    <property type="entry name" value="Saro_0823-like_sf"/>
</dbReference>
<organism evidence="2 3">
    <name type="scientific">Novosphingobium capsulatum</name>
    <dbReference type="NCBI Taxonomy" id="13688"/>
    <lineage>
        <taxon>Bacteria</taxon>
        <taxon>Pseudomonadati</taxon>
        <taxon>Pseudomonadota</taxon>
        <taxon>Alphaproteobacteria</taxon>
        <taxon>Sphingomonadales</taxon>
        <taxon>Sphingomonadaceae</taxon>
        <taxon>Novosphingobium</taxon>
    </lineage>
</organism>
<dbReference type="PANTHER" id="PTHR37953:SF1">
    <property type="entry name" value="UPF0127 PROTEIN MJ1496"/>
    <property type="match status" value="1"/>
</dbReference>
<name>A0ABU1MQQ6_9SPHN</name>
<dbReference type="EMBL" id="JAVDRD010000011">
    <property type="protein sequence ID" value="MDR6512685.1"/>
    <property type="molecule type" value="Genomic_DNA"/>
</dbReference>
<sequence length="173" mass="17918">MTQTIKTGMMGAALALALGIMACSPATADAGHHKSDAMPAPTGAVGVHPISGLKVIPLAIATKGGTHQFRVEVAVTGEEQEKGLMFRTAMGADEGMIFPMDPPRMAAFWMKNTVIPLDIIFIGPNHRVLNVAANAVPYDLSPLPSTGPAAAVLELNGGRAAQIGLKPGDKIAW</sequence>
<comment type="caution">
    <text evidence="2">The sequence shown here is derived from an EMBL/GenBank/DDBJ whole genome shotgun (WGS) entry which is preliminary data.</text>
</comment>
<dbReference type="Pfam" id="PF02643">
    <property type="entry name" value="DUF192"/>
    <property type="match status" value="1"/>
</dbReference>